<dbReference type="Proteomes" id="UP001179952">
    <property type="component" value="Unassembled WGS sequence"/>
</dbReference>
<dbReference type="EMBL" id="JAUJYN010000011">
    <property type="protein sequence ID" value="KAK1260750.1"/>
    <property type="molecule type" value="Genomic_DNA"/>
</dbReference>
<organism evidence="1 2">
    <name type="scientific">Acorus gramineus</name>
    <name type="common">Dwarf sweet flag</name>
    <dbReference type="NCBI Taxonomy" id="55184"/>
    <lineage>
        <taxon>Eukaryota</taxon>
        <taxon>Viridiplantae</taxon>
        <taxon>Streptophyta</taxon>
        <taxon>Embryophyta</taxon>
        <taxon>Tracheophyta</taxon>
        <taxon>Spermatophyta</taxon>
        <taxon>Magnoliopsida</taxon>
        <taxon>Liliopsida</taxon>
        <taxon>Acoraceae</taxon>
        <taxon>Acorus</taxon>
    </lineage>
</organism>
<sequence length="126" mass="14088">MSPSCSVYTADISVRAAPAATETPVKMSTGQPKHAVDCEEFVPVDKDLNRRRRPRLKATNIASAKAMKMRSYMVSKPQTDLIGRLMSPLAHMSVTNEKIERAETIDGFRFPMRIPFSVKEFVSSQL</sequence>
<gene>
    <name evidence="1" type="ORF">QJS04_geneDACA013351</name>
</gene>
<evidence type="ECO:0000313" key="1">
    <source>
        <dbReference type="EMBL" id="KAK1260750.1"/>
    </source>
</evidence>
<comment type="caution">
    <text evidence="1">The sequence shown here is derived from an EMBL/GenBank/DDBJ whole genome shotgun (WGS) entry which is preliminary data.</text>
</comment>
<evidence type="ECO:0000313" key="2">
    <source>
        <dbReference type="Proteomes" id="UP001179952"/>
    </source>
</evidence>
<protein>
    <submittedName>
        <fullName evidence="1">Uncharacterized protein</fullName>
    </submittedName>
</protein>
<keyword evidence="2" id="KW-1185">Reference proteome</keyword>
<reference evidence="1" key="2">
    <citation type="submission" date="2023-06" db="EMBL/GenBank/DDBJ databases">
        <authorList>
            <person name="Ma L."/>
            <person name="Liu K.-W."/>
            <person name="Li Z."/>
            <person name="Hsiao Y.-Y."/>
            <person name="Qi Y."/>
            <person name="Fu T."/>
            <person name="Tang G."/>
            <person name="Zhang D."/>
            <person name="Sun W.-H."/>
            <person name="Liu D.-K."/>
            <person name="Li Y."/>
            <person name="Chen G.-Z."/>
            <person name="Liu X.-D."/>
            <person name="Liao X.-Y."/>
            <person name="Jiang Y.-T."/>
            <person name="Yu X."/>
            <person name="Hao Y."/>
            <person name="Huang J."/>
            <person name="Zhao X.-W."/>
            <person name="Ke S."/>
            <person name="Chen Y.-Y."/>
            <person name="Wu W.-L."/>
            <person name="Hsu J.-L."/>
            <person name="Lin Y.-F."/>
            <person name="Huang M.-D."/>
            <person name="Li C.-Y."/>
            <person name="Huang L."/>
            <person name="Wang Z.-W."/>
            <person name="Zhao X."/>
            <person name="Zhong W.-Y."/>
            <person name="Peng D.-H."/>
            <person name="Ahmad S."/>
            <person name="Lan S."/>
            <person name="Zhang J.-S."/>
            <person name="Tsai W.-C."/>
            <person name="Van De Peer Y."/>
            <person name="Liu Z.-J."/>
        </authorList>
    </citation>
    <scope>NUCLEOTIDE SEQUENCE</scope>
    <source>
        <strain evidence="1">SCP</strain>
        <tissue evidence="1">Leaves</tissue>
    </source>
</reference>
<proteinExistence type="predicted"/>
<dbReference type="AlphaFoldDB" id="A0AAV9A9L4"/>
<reference evidence="1" key="1">
    <citation type="journal article" date="2023" name="Nat. Commun.">
        <title>Diploid and tetraploid genomes of Acorus and the evolution of monocots.</title>
        <authorList>
            <person name="Ma L."/>
            <person name="Liu K.W."/>
            <person name="Li Z."/>
            <person name="Hsiao Y.Y."/>
            <person name="Qi Y."/>
            <person name="Fu T."/>
            <person name="Tang G.D."/>
            <person name="Zhang D."/>
            <person name="Sun W.H."/>
            <person name="Liu D.K."/>
            <person name="Li Y."/>
            <person name="Chen G.Z."/>
            <person name="Liu X.D."/>
            <person name="Liao X.Y."/>
            <person name="Jiang Y.T."/>
            <person name="Yu X."/>
            <person name="Hao Y."/>
            <person name="Huang J."/>
            <person name="Zhao X.W."/>
            <person name="Ke S."/>
            <person name="Chen Y.Y."/>
            <person name="Wu W.L."/>
            <person name="Hsu J.L."/>
            <person name="Lin Y.F."/>
            <person name="Huang M.D."/>
            <person name="Li C.Y."/>
            <person name="Huang L."/>
            <person name="Wang Z.W."/>
            <person name="Zhao X."/>
            <person name="Zhong W.Y."/>
            <person name="Peng D.H."/>
            <person name="Ahmad S."/>
            <person name="Lan S."/>
            <person name="Zhang J.S."/>
            <person name="Tsai W.C."/>
            <person name="Van de Peer Y."/>
            <person name="Liu Z.J."/>
        </authorList>
    </citation>
    <scope>NUCLEOTIDE SEQUENCE</scope>
    <source>
        <strain evidence="1">SCP</strain>
    </source>
</reference>
<accession>A0AAV9A9L4</accession>
<name>A0AAV9A9L4_ACOGR</name>